<reference evidence="3 4" key="1">
    <citation type="submission" date="2019-10" db="EMBL/GenBank/DDBJ databases">
        <title>Characterization of the phylogenetic diversity of two novel species belonging to the genus Bifidobacterium: Bifidobacterium cebidarum sp. nov. and Bifidobacterium leontopitheci sp. nov.</title>
        <authorList>
            <person name="Lugli G.A."/>
            <person name="Duranti S."/>
            <person name="Milani C."/>
            <person name="Turroni F."/>
            <person name="Ventura M."/>
        </authorList>
    </citation>
    <scope>NUCLEOTIDE SEQUENCE [LARGE SCALE GENOMIC DNA]</scope>
    <source>
        <strain evidence="3 4">DSM 100688</strain>
    </source>
</reference>
<dbReference type="RefSeq" id="WP_204316609.1">
    <property type="nucleotide sequence ID" value="NZ_WBSM01000001.1"/>
</dbReference>
<protein>
    <submittedName>
        <fullName evidence="3">Uncharacterized protein</fullName>
    </submittedName>
</protein>
<dbReference type="EMBL" id="WBSM01000001">
    <property type="protein sequence ID" value="KAB8289133.1"/>
    <property type="molecule type" value="Genomic_DNA"/>
</dbReference>
<feature type="region of interest" description="Disordered" evidence="2">
    <location>
        <begin position="149"/>
        <end position="174"/>
    </location>
</feature>
<evidence type="ECO:0000313" key="4">
    <source>
        <dbReference type="Proteomes" id="UP000482084"/>
    </source>
</evidence>
<comment type="caution">
    <text evidence="3">The sequence shown here is derived from an EMBL/GenBank/DDBJ whole genome shotgun (WGS) entry which is preliminary data.</text>
</comment>
<feature type="coiled-coil region" evidence="1">
    <location>
        <begin position="117"/>
        <end position="144"/>
    </location>
</feature>
<dbReference type="AlphaFoldDB" id="A0A6L4X3N1"/>
<evidence type="ECO:0000256" key="1">
    <source>
        <dbReference type="SAM" id="Coils"/>
    </source>
</evidence>
<name>A0A6L4X3N1_9BIFI</name>
<keyword evidence="4" id="KW-1185">Reference proteome</keyword>
<evidence type="ECO:0000256" key="2">
    <source>
        <dbReference type="SAM" id="MobiDB-lite"/>
    </source>
</evidence>
<proteinExistence type="predicted"/>
<sequence length="174" mass="19580">MRSRDRFNEEEQAYLRSLAAVSRVTATRITYTTAFREECMRRYWQGESGVQIFRESGLGPEVIGYKRIERCIARWRGDRPPVESHAHMHRIMVPDTASEGADAVSLHHRIVEDERIIVLQVRRIQELEDQIARLRTELRDTPNDAAEALGTAGRAAEAAATSAVPAAAQPLAEA</sequence>
<organism evidence="3 4">
    <name type="scientific">Bifidobacterium ramosum</name>
    <dbReference type="NCBI Taxonomy" id="1798158"/>
    <lineage>
        <taxon>Bacteria</taxon>
        <taxon>Bacillati</taxon>
        <taxon>Actinomycetota</taxon>
        <taxon>Actinomycetes</taxon>
        <taxon>Bifidobacteriales</taxon>
        <taxon>Bifidobacteriaceae</taxon>
        <taxon>Bifidobacterium</taxon>
    </lineage>
</organism>
<accession>A0A6L4X3N1</accession>
<keyword evidence="1" id="KW-0175">Coiled coil</keyword>
<dbReference type="Proteomes" id="UP000482084">
    <property type="component" value="Unassembled WGS sequence"/>
</dbReference>
<evidence type="ECO:0000313" key="3">
    <source>
        <dbReference type="EMBL" id="KAB8289133.1"/>
    </source>
</evidence>
<gene>
    <name evidence="3" type="ORF">DSM100688_0213</name>
</gene>